<dbReference type="PRINTS" id="PR00449">
    <property type="entry name" value="RASTRNSFRMNG"/>
</dbReference>
<dbReference type="InterPro" id="IPR001611">
    <property type="entry name" value="Leu-rich_rpt"/>
</dbReference>
<evidence type="ECO:0000256" key="2">
    <source>
        <dbReference type="ARBA" id="ARBA00022737"/>
    </source>
</evidence>
<evidence type="ECO:0000256" key="1">
    <source>
        <dbReference type="ARBA" id="ARBA00022614"/>
    </source>
</evidence>
<dbReference type="InterPro" id="IPR020859">
    <property type="entry name" value="ROC"/>
</dbReference>
<gene>
    <name evidence="5" type="ORF">D0962_05850</name>
</gene>
<dbReference type="InterPro" id="IPR055414">
    <property type="entry name" value="LRR_R13L4/SHOC2-like"/>
</dbReference>
<dbReference type="Pfam" id="PF23598">
    <property type="entry name" value="LRR_14"/>
    <property type="match status" value="1"/>
</dbReference>
<reference evidence="5 6" key="1">
    <citation type="journal article" date="2020" name="Microb. Ecol.">
        <title>Ecogenomics of the Marine Benthic Filamentous Cyanobacterium Adonisia.</title>
        <authorList>
            <person name="Walter J.M."/>
            <person name="Coutinho F.H."/>
            <person name="Leomil L."/>
            <person name="Hargreaves P.I."/>
            <person name="Campeao M.E."/>
            <person name="Vieira V.V."/>
            <person name="Silva B.S."/>
            <person name="Fistarol G.O."/>
            <person name="Salomon P.S."/>
            <person name="Sawabe T."/>
            <person name="Mino S."/>
            <person name="Hosokawa M."/>
            <person name="Miyashita H."/>
            <person name="Maruyama F."/>
            <person name="van Verk M.C."/>
            <person name="Dutilh B.E."/>
            <person name="Thompson C.C."/>
            <person name="Thompson F.L."/>
        </authorList>
    </citation>
    <scope>NUCLEOTIDE SEQUENCE [LARGE SCALE GENOMIC DNA]</scope>
    <source>
        <strain evidence="5 6">CCMR0082</strain>
    </source>
</reference>
<dbReference type="Gene3D" id="3.40.50.300">
    <property type="entry name" value="P-loop containing nucleotide triphosphate hydrolases"/>
    <property type="match status" value="1"/>
</dbReference>
<feature type="domain" description="Roc" evidence="4">
    <location>
        <begin position="196"/>
        <end position="318"/>
    </location>
</feature>
<dbReference type="PROSITE" id="PS51424">
    <property type="entry name" value="ROC"/>
    <property type="match status" value="1"/>
</dbReference>
<dbReference type="PANTHER" id="PTHR48051">
    <property type="match status" value="1"/>
</dbReference>
<name>A0A6M0S2K5_9CYAN</name>
<keyword evidence="3" id="KW-0547">Nucleotide-binding</keyword>
<protein>
    <recommendedName>
        <fullName evidence="4">Roc domain-containing protein</fullName>
    </recommendedName>
</protein>
<dbReference type="Proteomes" id="UP000473574">
    <property type="component" value="Unassembled WGS sequence"/>
</dbReference>
<dbReference type="InterPro" id="IPR032675">
    <property type="entry name" value="LRR_dom_sf"/>
</dbReference>
<dbReference type="SUPFAM" id="SSF52540">
    <property type="entry name" value="P-loop containing nucleoside triphosphate hydrolases"/>
    <property type="match status" value="1"/>
</dbReference>
<proteinExistence type="predicted"/>
<dbReference type="PANTHER" id="PTHR48051:SF39">
    <property type="entry name" value="P53-INDUCED DEATH DOMAIN PROTEIN 1"/>
    <property type="match status" value="1"/>
</dbReference>
<dbReference type="SMART" id="SM00369">
    <property type="entry name" value="LRR_TYP"/>
    <property type="match status" value="6"/>
</dbReference>
<evidence type="ECO:0000256" key="3">
    <source>
        <dbReference type="ARBA" id="ARBA00022741"/>
    </source>
</evidence>
<dbReference type="Pfam" id="PF00560">
    <property type="entry name" value="LRR_1"/>
    <property type="match status" value="1"/>
</dbReference>
<dbReference type="GO" id="GO:0000166">
    <property type="term" value="F:nucleotide binding"/>
    <property type="evidence" value="ECO:0007669"/>
    <property type="project" value="UniProtKB-KW"/>
</dbReference>
<dbReference type="FunFam" id="3.80.10.10:FF:000041">
    <property type="entry name" value="LRR receptor-like serine/threonine-protein kinase ERECTA"/>
    <property type="match status" value="1"/>
</dbReference>
<dbReference type="GO" id="GO:0005737">
    <property type="term" value="C:cytoplasm"/>
    <property type="evidence" value="ECO:0007669"/>
    <property type="project" value="TreeGrafter"/>
</dbReference>
<keyword evidence="2" id="KW-0677">Repeat</keyword>
<keyword evidence="1" id="KW-0433">Leucine-rich repeat</keyword>
<evidence type="ECO:0000313" key="5">
    <source>
        <dbReference type="EMBL" id="NEZ62303.1"/>
    </source>
</evidence>
<dbReference type="SUPFAM" id="SSF52058">
    <property type="entry name" value="L domain-like"/>
    <property type="match status" value="1"/>
</dbReference>
<dbReference type="PROSITE" id="PS51450">
    <property type="entry name" value="LRR"/>
    <property type="match status" value="5"/>
</dbReference>
<dbReference type="Gene3D" id="3.80.10.10">
    <property type="entry name" value="Ribonuclease Inhibitor"/>
    <property type="match status" value="1"/>
</dbReference>
<sequence>MPKELGQLNNLTNLDLFRNQLTSIPKELSQLNNLEFLNLGKNQLISIPKRLYKLNNLIQVVLDDNQLTSIPRELGQLNNLTDLYLFGNQLTSIPKELGQLNSLTELHLDENQLTSIPKELSQLNNLTLLSLSENQLTSIPKELDQLTNLTKLFLHENEQLGISAEILGSTWQEVNSGATPSKPADILNYYFRIQTDRQPLNEAKLILVGFGAVGKTSLVNRLIHNTFDSNSQKTEGINITQWPLQLNQSEDIILHVWDFGGQEIMHSTHQFFLTERSLYLLVLNGRQGHEDADAEYWLELIESFGGESPVIQQFQIPT</sequence>
<accession>A0A6M0S2K5</accession>
<dbReference type="InterPro" id="IPR003591">
    <property type="entry name" value="Leu-rich_rpt_typical-subtyp"/>
</dbReference>
<dbReference type="InterPro" id="IPR050216">
    <property type="entry name" value="LRR_domain-containing"/>
</dbReference>
<evidence type="ECO:0000259" key="4">
    <source>
        <dbReference type="PROSITE" id="PS51424"/>
    </source>
</evidence>
<organism evidence="5 6">
    <name type="scientific">Adonisia turfae CCMR0082</name>
    <dbReference type="NCBI Taxonomy" id="2304604"/>
    <lineage>
        <taxon>Bacteria</taxon>
        <taxon>Bacillati</taxon>
        <taxon>Cyanobacteriota</taxon>
        <taxon>Adonisia</taxon>
        <taxon>Adonisia turfae</taxon>
    </lineage>
</organism>
<dbReference type="AlphaFoldDB" id="A0A6M0S2K5"/>
<dbReference type="InterPro" id="IPR027417">
    <property type="entry name" value="P-loop_NTPase"/>
</dbReference>
<evidence type="ECO:0000313" key="6">
    <source>
        <dbReference type="Proteomes" id="UP000473574"/>
    </source>
</evidence>
<dbReference type="Pfam" id="PF08477">
    <property type="entry name" value="Roc"/>
    <property type="match status" value="1"/>
</dbReference>
<dbReference type="SMART" id="SM00364">
    <property type="entry name" value="LRR_BAC"/>
    <property type="match status" value="5"/>
</dbReference>
<dbReference type="EMBL" id="QZCE01000001">
    <property type="protein sequence ID" value="NEZ62303.1"/>
    <property type="molecule type" value="Genomic_DNA"/>
</dbReference>
<comment type="caution">
    <text evidence="5">The sequence shown here is derived from an EMBL/GenBank/DDBJ whole genome shotgun (WGS) entry which is preliminary data.</text>
</comment>